<protein>
    <recommendedName>
        <fullName evidence="9">DNA-directed RNA polymerase I subunit rpa49</fullName>
    </recommendedName>
</protein>
<keyword evidence="8" id="KW-1185">Reference proteome</keyword>
<evidence type="ECO:0000256" key="1">
    <source>
        <dbReference type="ARBA" id="ARBA00004604"/>
    </source>
</evidence>
<feature type="region of interest" description="Disordered" evidence="6">
    <location>
        <begin position="1"/>
        <end position="42"/>
    </location>
</feature>
<dbReference type="InterPro" id="IPR009668">
    <property type="entry name" value="RNA_pol-assoc_fac_A49-like"/>
</dbReference>
<dbReference type="Pfam" id="PF06870">
    <property type="entry name" value="RNA_pol_I_A49"/>
    <property type="match status" value="1"/>
</dbReference>
<dbReference type="PANTHER" id="PTHR14440">
    <property type="entry name" value="DNA-DIRECTED RNA POLYMERASE I SUBUNIT RPA49"/>
    <property type="match status" value="1"/>
</dbReference>
<gene>
    <name evidence="7" type="ORF">E3N88_05611</name>
</gene>
<evidence type="ECO:0000313" key="8">
    <source>
        <dbReference type="Proteomes" id="UP000326396"/>
    </source>
</evidence>
<keyword evidence="4" id="KW-0804">Transcription</keyword>
<evidence type="ECO:0000256" key="5">
    <source>
        <dbReference type="ARBA" id="ARBA00023242"/>
    </source>
</evidence>
<dbReference type="GO" id="GO:0006351">
    <property type="term" value="P:DNA-templated transcription"/>
    <property type="evidence" value="ECO:0007669"/>
    <property type="project" value="InterPro"/>
</dbReference>
<proteinExistence type="inferred from homology"/>
<dbReference type="GO" id="GO:0005730">
    <property type="term" value="C:nucleolus"/>
    <property type="evidence" value="ECO:0007669"/>
    <property type="project" value="UniProtKB-SubCell"/>
</dbReference>
<organism evidence="7 8">
    <name type="scientific">Mikania micrantha</name>
    <name type="common">bitter vine</name>
    <dbReference type="NCBI Taxonomy" id="192012"/>
    <lineage>
        <taxon>Eukaryota</taxon>
        <taxon>Viridiplantae</taxon>
        <taxon>Streptophyta</taxon>
        <taxon>Embryophyta</taxon>
        <taxon>Tracheophyta</taxon>
        <taxon>Spermatophyta</taxon>
        <taxon>Magnoliopsida</taxon>
        <taxon>eudicotyledons</taxon>
        <taxon>Gunneridae</taxon>
        <taxon>Pentapetalae</taxon>
        <taxon>asterids</taxon>
        <taxon>campanulids</taxon>
        <taxon>Asterales</taxon>
        <taxon>Asteraceae</taxon>
        <taxon>Asteroideae</taxon>
        <taxon>Heliantheae alliance</taxon>
        <taxon>Eupatorieae</taxon>
        <taxon>Mikania</taxon>
    </lineage>
</organism>
<dbReference type="Proteomes" id="UP000326396">
    <property type="component" value="Linkage Group LG11"/>
</dbReference>
<name>A0A5N6PNA7_9ASTR</name>
<comment type="subcellular location">
    <subcellularLocation>
        <location evidence="1">Nucleus</location>
        <location evidence="1">Nucleolus</location>
    </subcellularLocation>
</comment>
<dbReference type="EMBL" id="SZYD01000003">
    <property type="protein sequence ID" value="KAD6794715.1"/>
    <property type="molecule type" value="Genomic_DNA"/>
</dbReference>
<evidence type="ECO:0000313" key="7">
    <source>
        <dbReference type="EMBL" id="KAD6794715.1"/>
    </source>
</evidence>
<keyword evidence="3" id="KW-0240">DNA-directed RNA polymerase</keyword>
<comment type="caution">
    <text evidence="7">The sequence shown here is derived from an EMBL/GenBank/DDBJ whole genome shotgun (WGS) entry which is preliminary data.</text>
</comment>
<evidence type="ECO:0008006" key="9">
    <source>
        <dbReference type="Google" id="ProtNLM"/>
    </source>
</evidence>
<dbReference type="GO" id="GO:0000428">
    <property type="term" value="C:DNA-directed RNA polymerase complex"/>
    <property type="evidence" value="ECO:0007669"/>
    <property type="project" value="UniProtKB-KW"/>
</dbReference>
<accession>A0A5N6PNA7</accession>
<reference evidence="7 8" key="1">
    <citation type="submission" date="2019-05" db="EMBL/GenBank/DDBJ databases">
        <title>Mikania micrantha, genome provides insights into the molecular mechanism of rapid growth.</title>
        <authorList>
            <person name="Liu B."/>
        </authorList>
    </citation>
    <scope>NUCLEOTIDE SEQUENCE [LARGE SCALE GENOMIC DNA]</scope>
    <source>
        <strain evidence="7">NLD-2019</strain>
        <tissue evidence="7">Leaf</tissue>
    </source>
</reference>
<dbReference type="AlphaFoldDB" id="A0A5N6PNA7"/>
<evidence type="ECO:0000256" key="2">
    <source>
        <dbReference type="ARBA" id="ARBA00009430"/>
    </source>
</evidence>
<keyword evidence="5" id="KW-0539">Nucleus</keyword>
<sequence>MGKKHKHDTIDTETGVAMADDDGVQPQTSMEPEEYSKKKNKKVRIRDEKIEVKIETVNGSSGNSLPLIGYFPSGYDPEKHQRTEEPTVRVLKHVKRINRLQLVVSPSESSTVNFVGTSYSGEASAPQMCSYALGVLDKQTQTLKIVQIEANKIFRLEPRFGDHDNAAADEASRKVGNEATAEDSKLKFNFSTKKAERSAQKRKALRAYREPDAQEDLNNKMADTMLNTEAIAAGVETSSTARNIPPHDMSATIPQQAYPLQNIILKGEWSHLLDIVELLQEGKDISPGSYPLFVCNRIHKINEVKDKEARESLACIFSYINHLIKFKDKNSMDGVSSAKHHKLPNILTHKFNEMFVNTNTNSKRLADDKRDLLISYVLVLTLFVDNFKTEFSDISKDLRMSTGALRRHFEFLGCKFVREKNIMLATLPAPLKFPEFVILDYNLLFKLKTDLDWIGLDQFNSTEKTRTVKVELFMDW</sequence>
<evidence type="ECO:0000256" key="4">
    <source>
        <dbReference type="ARBA" id="ARBA00023163"/>
    </source>
</evidence>
<dbReference type="GO" id="GO:0003677">
    <property type="term" value="F:DNA binding"/>
    <property type="evidence" value="ECO:0007669"/>
    <property type="project" value="InterPro"/>
</dbReference>
<evidence type="ECO:0000256" key="3">
    <source>
        <dbReference type="ARBA" id="ARBA00022478"/>
    </source>
</evidence>
<comment type="similarity">
    <text evidence="2">Belongs to the eukaryotic RPA49/POLR1E RNA polymerase subunit family.</text>
</comment>
<evidence type="ECO:0000256" key="6">
    <source>
        <dbReference type="SAM" id="MobiDB-lite"/>
    </source>
</evidence>
<dbReference type="OrthoDB" id="532500at2759"/>